<dbReference type="Proteomes" id="UP000839726">
    <property type="component" value="Unassembled WGS sequence"/>
</dbReference>
<name>A0A5U9KXQ5_SALNE</name>
<dbReference type="RefSeq" id="WP_109148332.1">
    <property type="nucleotide sequence ID" value="NZ_QDUJ01000009.1"/>
</dbReference>
<keyword evidence="1" id="KW-1133">Transmembrane helix</keyword>
<sequence length="87" mass="9775">MSIDISMLGWLGLLVAAPAIFIGARVAIRSLLDRVIVETKVSITYTDANKNIYKTKIYINNDDELIKLIDDIAEKNKRERKESASHA</sequence>
<keyword evidence="1" id="KW-0812">Transmembrane</keyword>
<feature type="transmembrane region" description="Helical" evidence="1">
    <location>
        <begin position="6"/>
        <end position="28"/>
    </location>
</feature>
<dbReference type="EMBL" id="AAGUYM010000049">
    <property type="protein sequence ID" value="EBS2696018.1"/>
    <property type="molecule type" value="Genomic_DNA"/>
</dbReference>
<reference evidence="2" key="1">
    <citation type="submission" date="2018-07" db="EMBL/GenBank/DDBJ databases">
        <authorList>
            <person name="Ashton P.M."/>
            <person name="Dallman T."/>
            <person name="Nair S."/>
            <person name="De Pinna E."/>
            <person name="Peters T."/>
            <person name="Grant K."/>
        </authorList>
    </citation>
    <scope>NUCLEOTIDE SEQUENCE [LARGE SCALE GENOMIC DNA]</scope>
    <source>
        <strain evidence="2">436933</strain>
    </source>
</reference>
<comment type="caution">
    <text evidence="2">The sequence shown here is derived from an EMBL/GenBank/DDBJ whole genome shotgun (WGS) entry which is preliminary data.</text>
</comment>
<gene>
    <name evidence="2" type="ORF">DRY71_25415</name>
</gene>
<proteinExistence type="predicted"/>
<evidence type="ECO:0000313" key="2">
    <source>
        <dbReference type="EMBL" id="EBS2696018.1"/>
    </source>
</evidence>
<organism evidence="2">
    <name type="scientific">Salmonella newport</name>
    <dbReference type="NCBI Taxonomy" id="108619"/>
    <lineage>
        <taxon>Bacteria</taxon>
        <taxon>Pseudomonadati</taxon>
        <taxon>Pseudomonadota</taxon>
        <taxon>Gammaproteobacteria</taxon>
        <taxon>Enterobacterales</taxon>
        <taxon>Enterobacteriaceae</taxon>
        <taxon>Salmonella</taxon>
    </lineage>
</organism>
<dbReference type="AlphaFoldDB" id="A0A5U9KXQ5"/>
<keyword evidence="1" id="KW-0472">Membrane</keyword>
<accession>A0A5U9KXQ5</accession>
<evidence type="ECO:0000256" key="1">
    <source>
        <dbReference type="SAM" id="Phobius"/>
    </source>
</evidence>
<protein>
    <submittedName>
        <fullName evidence="2">Uncharacterized protein</fullName>
    </submittedName>
</protein>